<proteinExistence type="predicted"/>
<protein>
    <recommendedName>
        <fullName evidence="1">Predicted 3'-5' exonuclease PolB-like domain-containing protein</fullName>
    </recommendedName>
</protein>
<dbReference type="Gene3D" id="3.30.420.10">
    <property type="entry name" value="Ribonuclease H-like superfamily/Ribonuclease H"/>
    <property type="match status" value="1"/>
</dbReference>
<dbReference type="InterPro" id="IPR036397">
    <property type="entry name" value="RNaseH_sf"/>
</dbReference>
<gene>
    <name evidence="2" type="ORF">SDC9_02027</name>
</gene>
<dbReference type="Pfam" id="PF10108">
    <property type="entry name" value="DNA_pol_B_exo2"/>
    <property type="match status" value="1"/>
</dbReference>
<dbReference type="EMBL" id="VSSQ01000003">
    <property type="protein sequence ID" value="MPL56541.1"/>
    <property type="molecule type" value="Genomic_DNA"/>
</dbReference>
<evidence type="ECO:0000313" key="2">
    <source>
        <dbReference type="EMBL" id="MPL56541.1"/>
    </source>
</evidence>
<reference evidence="2" key="1">
    <citation type="submission" date="2019-08" db="EMBL/GenBank/DDBJ databases">
        <authorList>
            <person name="Kucharzyk K."/>
            <person name="Murdoch R.W."/>
            <person name="Higgins S."/>
            <person name="Loffler F."/>
        </authorList>
    </citation>
    <scope>NUCLEOTIDE SEQUENCE</scope>
</reference>
<comment type="caution">
    <text evidence="2">The sequence shown here is derived from an EMBL/GenBank/DDBJ whole genome shotgun (WGS) entry which is preliminary data.</text>
</comment>
<dbReference type="InterPro" id="IPR019288">
    <property type="entry name" value="3'-5'_exonuclease_PolB-like"/>
</dbReference>
<evidence type="ECO:0000259" key="1">
    <source>
        <dbReference type="Pfam" id="PF10108"/>
    </source>
</evidence>
<dbReference type="AlphaFoldDB" id="A0A644SSB3"/>
<sequence>MIKNIPIEKVLFLDIETVPQVSNFAELSETEQKLWDKKTARQREEDISAADFYRDRAGIMAEFGKIICISIGIYDKNNKILIRSFAGDHEEELLKEFGEIFNRPKLQNVILCAHNGKEFDFPWIARRFLINGMQPPVPFQMFGKKPWEIPHLDTMELWKFGDWKSFISLELMAHIFGVPTPKDDIDGSMVSSIYYIEKDLPRIVKYCEKDVLTLANIFRKMRQEDLLERRED</sequence>
<organism evidence="2">
    <name type="scientific">bioreactor metagenome</name>
    <dbReference type="NCBI Taxonomy" id="1076179"/>
    <lineage>
        <taxon>unclassified sequences</taxon>
        <taxon>metagenomes</taxon>
        <taxon>ecological metagenomes</taxon>
    </lineage>
</organism>
<dbReference type="GO" id="GO:0003676">
    <property type="term" value="F:nucleic acid binding"/>
    <property type="evidence" value="ECO:0007669"/>
    <property type="project" value="InterPro"/>
</dbReference>
<feature type="domain" description="Predicted 3'-5' exonuclease PolB-like" evidence="1">
    <location>
        <begin position="62"/>
        <end position="221"/>
    </location>
</feature>
<dbReference type="InterPro" id="IPR012337">
    <property type="entry name" value="RNaseH-like_sf"/>
</dbReference>
<dbReference type="CDD" id="cd05782">
    <property type="entry name" value="DNA_polB_like1_exo"/>
    <property type="match status" value="1"/>
</dbReference>
<dbReference type="SUPFAM" id="SSF53098">
    <property type="entry name" value="Ribonuclease H-like"/>
    <property type="match status" value="1"/>
</dbReference>
<name>A0A644SSB3_9ZZZZ</name>
<accession>A0A644SSB3</accession>